<dbReference type="KEGG" id="apv:Apar_0576"/>
<keyword evidence="2" id="KW-1185">Reference proteome</keyword>
<dbReference type="AlphaFoldDB" id="C8WA68"/>
<dbReference type="GeneID" id="84806102"/>
<dbReference type="EMBL" id="CP001721">
    <property type="protein sequence ID" value="ACV51006.1"/>
    <property type="molecule type" value="Genomic_DNA"/>
</dbReference>
<evidence type="ECO:0008006" key="3">
    <source>
        <dbReference type="Google" id="ProtNLM"/>
    </source>
</evidence>
<organism evidence="1 2">
    <name type="scientific">Lancefieldella parvula (strain ATCC 33793 / DSM 20469 / CCUG 32760 / JCM 10300 / KCTC 3663 / VPI 0546 / 1246)</name>
    <name type="common">Atopobium parvulum</name>
    <dbReference type="NCBI Taxonomy" id="521095"/>
    <lineage>
        <taxon>Bacteria</taxon>
        <taxon>Bacillati</taxon>
        <taxon>Actinomycetota</taxon>
        <taxon>Coriobacteriia</taxon>
        <taxon>Coriobacteriales</taxon>
        <taxon>Atopobiaceae</taxon>
        <taxon>Lancefieldella</taxon>
    </lineage>
</organism>
<protein>
    <recommendedName>
        <fullName evidence="3">Terminase</fullName>
    </recommendedName>
</protein>
<dbReference type="Gene3D" id="3.40.50.300">
    <property type="entry name" value="P-loop containing nucleotide triphosphate hydrolases"/>
    <property type="match status" value="1"/>
</dbReference>
<dbReference type="OrthoDB" id="3188010at2"/>
<reference evidence="1 2" key="1">
    <citation type="journal article" date="2009" name="Stand. Genomic Sci.">
        <title>Complete genome sequence of Atopobium parvulum type strain (IPP 1246).</title>
        <authorList>
            <person name="Copeland A."/>
            <person name="Sikorski J."/>
            <person name="Lapidus A."/>
            <person name="Nolan M."/>
            <person name="Del Rio T.G."/>
            <person name="Lucas S."/>
            <person name="Chen F."/>
            <person name="Tice H."/>
            <person name="Pitluck S."/>
            <person name="Cheng J.F."/>
            <person name="Pukall R."/>
            <person name="Chertkov O."/>
            <person name="Brettin T."/>
            <person name="Han C."/>
            <person name="Detter J.C."/>
            <person name="Kuske C."/>
            <person name="Bruce D."/>
            <person name="Goodwin L."/>
            <person name="Ivanova N."/>
            <person name="Mavromatis K."/>
            <person name="Mikhailova N."/>
            <person name="Chen A."/>
            <person name="Palaniappan K."/>
            <person name="Chain P."/>
            <person name="Rohde M."/>
            <person name="Goker M."/>
            <person name="Bristow J."/>
            <person name="Eisen J.A."/>
            <person name="Markowitz V."/>
            <person name="Hugenholtz P."/>
            <person name="Kyrpides N.C."/>
            <person name="Klenk H.P."/>
            <person name="Detter J.C."/>
        </authorList>
    </citation>
    <scope>NUCLEOTIDE SEQUENCE [LARGE SCALE GENOMIC DNA]</scope>
    <source>
        <strain evidence="2">ATCC 33793 / DSM 20469 / CCUG 32760 / JCM 10300 / KCTC 3663 / VPI 0546 / 1246</strain>
    </source>
</reference>
<name>C8WA68_LANP1</name>
<proteinExistence type="predicted"/>
<dbReference type="RefSeq" id="WP_012808663.1">
    <property type="nucleotide sequence ID" value="NC_013203.1"/>
</dbReference>
<dbReference type="Proteomes" id="UP000000960">
    <property type="component" value="Chromosome"/>
</dbReference>
<dbReference type="InterPro" id="IPR027417">
    <property type="entry name" value="P-loop_NTPase"/>
</dbReference>
<dbReference type="SUPFAM" id="SSF52540">
    <property type="entry name" value="P-loop containing nucleoside triphosphate hydrolases"/>
    <property type="match status" value="1"/>
</dbReference>
<dbReference type="eggNOG" id="COG4626">
    <property type="taxonomic scope" value="Bacteria"/>
</dbReference>
<evidence type="ECO:0000313" key="1">
    <source>
        <dbReference type="EMBL" id="ACV51006.1"/>
    </source>
</evidence>
<sequence length="496" mass="54743">MPRRKKRVGNQKPTFERIGKYHHSDAKACINMFSHYGFKLDEAQKHELELYMAKDAKGSPAAETIGAAKPRQNGKSFAARLYGIWCAAICGMDVVYSAHNADTVDEFFDMIVNLFTDDETYPDLAELLLKAYRQPGKQYLLFDCGCYKSGKRAIGRLKFSTRTTSKARGGTRSLIIIDEAQELTDAQLNAILPTVSASKDGSPQVIYIGTPPDPTCRGTVFKRMHDTAHSDDPGEAWWLEWAAKSVPKEDTSDEEALDFAYETNPALGSRITERAVLNEWHQMTRDGFARERLGWWSTLDTSVEYIVNANDWNECITEEPYDDGLLAFGIKYSLDGKKVAVSAALKQQDIPTAYVELVDIADAYGAGQNLAQWIKERESRIACVVIDGRSGATQLAERLQELHFPKRGIVLCDTKQAVAAASRFVDEVGAHSICHVSSPALDESVTGSSRRAIGNNGGFGFGDSPKATCTAAESAALALYGVRTTKRNPARKQVVW</sequence>
<dbReference type="HOGENOM" id="CLU_030716_1_0_11"/>
<evidence type="ECO:0000313" key="2">
    <source>
        <dbReference type="Proteomes" id="UP000000960"/>
    </source>
</evidence>
<dbReference type="STRING" id="521095.Apar_0576"/>
<accession>C8WA68</accession>
<gene>
    <name evidence="1" type="ordered locus">Apar_0576</name>
</gene>